<gene>
    <name evidence="1" type="ORF">BDR25DRAFT_343256</name>
</gene>
<accession>A0ACB6QSL5</accession>
<dbReference type="EMBL" id="MU003509">
    <property type="protein sequence ID" value="KAF2470014.1"/>
    <property type="molecule type" value="Genomic_DNA"/>
</dbReference>
<dbReference type="Proteomes" id="UP000799755">
    <property type="component" value="Unassembled WGS sequence"/>
</dbReference>
<name>A0ACB6QSL5_9PLEO</name>
<protein>
    <submittedName>
        <fullName evidence="1">Uncharacterized protein</fullName>
    </submittedName>
</protein>
<evidence type="ECO:0000313" key="1">
    <source>
        <dbReference type="EMBL" id="KAF2470014.1"/>
    </source>
</evidence>
<comment type="caution">
    <text evidence="1">The sequence shown here is derived from an EMBL/GenBank/DDBJ whole genome shotgun (WGS) entry which is preliminary data.</text>
</comment>
<sequence>MARRQILDLPVSIRDQIYTELLVPPVVQVDKETITQECPSINVLYTNRQIYAESSNILYASNLFTIITTNSPDLFNKLPRARTPLIEIKHPSRIAQTHRFAMMAEFLDLDTQIPSKSTPIFVASSQALPYLARGLRESVVVRFEVRNTFRYTVSRASKLLFGRFLAAERVPKFQAVQIDGPVDDEYRMAMNRDCVTTFNIACRLFHLGLIAYKDRVQFRMRVEHEGEDGHGVEEDIPEAQVTEIPKLLLRFIDIFWVCHDYRFLELGHSCNITGRAWFLMASELYCTLAQGYVMAAKRSPSIASICYRKARCAAEEGIVYLSQKVRSLDSPPTETDPEEWREAFKKAQVALSIKAANVSLALGDDDSARAYVLDALLLDPGKNYQAHAQLPDQGWLEDLSLEGHCSTAAVLWRKPAA</sequence>
<organism evidence="1 2">
    <name type="scientific">Lindgomyces ingoldianus</name>
    <dbReference type="NCBI Taxonomy" id="673940"/>
    <lineage>
        <taxon>Eukaryota</taxon>
        <taxon>Fungi</taxon>
        <taxon>Dikarya</taxon>
        <taxon>Ascomycota</taxon>
        <taxon>Pezizomycotina</taxon>
        <taxon>Dothideomycetes</taxon>
        <taxon>Pleosporomycetidae</taxon>
        <taxon>Pleosporales</taxon>
        <taxon>Lindgomycetaceae</taxon>
        <taxon>Lindgomyces</taxon>
    </lineage>
</organism>
<reference evidence="1" key="1">
    <citation type="journal article" date="2020" name="Stud. Mycol.">
        <title>101 Dothideomycetes genomes: a test case for predicting lifestyles and emergence of pathogens.</title>
        <authorList>
            <person name="Haridas S."/>
            <person name="Albert R."/>
            <person name="Binder M."/>
            <person name="Bloem J."/>
            <person name="Labutti K."/>
            <person name="Salamov A."/>
            <person name="Andreopoulos B."/>
            <person name="Baker S."/>
            <person name="Barry K."/>
            <person name="Bills G."/>
            <person name="Bluhm B."/>
            <person name="Cannon C."/>
            <person name="Castanera R."/>
            <person name="Culley D."/>
            <person name="Daum C."/>
            <person name="Ezra D."/>
            <person name="Gonzalez J."/>
            <person name="Henrissat B."/>
            <person name="Kuo A."/>
            <person name="Liang C."/>
            <person name="Lipzen A."/>
            <person name="Lutzoni F."/>
            <person name="Magnuson J."/>
            <person name="Mondo S."/>
            <person name="Nolan M."/>
            <person name="Ohm R."/>
            <person name="Pangilinan J."/>
            <person name="Park H.-J."/>
            <person name="Ramirez L."/>
            <person name="Alfaro M."/>
            <person name="Sun H."/>
            <person name="Tritt A."/>
            <person name="Yoshinaga Y."/>
            <person name="Zwiers L.-H."/>
            <person name="Turgeon B."/>
            <person name="Goodwin S."/>
            <person name="Spatafora J."/>
            <person name="Crous P."/>
            <person name="Grigoriev I."/>
        </authorList>
    </citation>
    <scope>NUCLEOTIDE SEQUENCE</scope>
    <source>
        <strain evidence="1">ATCC 200398</strain>
    </source>
</reference>
<evidence type="ECO:0000313" key="2">
    <source>
        <dbReference type="Proteomes" id="UP000799755"/>
    </source>
</evidence>
<keyword evidence="2" id="KW-1185">Reference proteome</keyword>
<proteinExistence type="predicted"/>